<evidence type="ECO:0000256" key="7">
    <source>
        <dbReference type="ARBA" id="ARBA00023033"/>
    </source>
</evidence>
<evidence type="ECO:0000256" key="4">
    <source>
        <dbReference type="ARBA" id="ARBA00022723"/>
    </source>
</evidence>
<evidence type="ECO:0000256" key="9">
    <source>
        <dbReference type="RuleBase" id="RU000461"/>
    </source>
</evidence>
<organism evidence="10 11">
    <name type="scientific">Gibberella intermedia</name>
    <name type="common">Bulb rot disease fungus</name>
    <name type="synonym">Fusarium proliferatum</name>
    <dbReference type="NCBI Taxonomy" id="948311"/>
    <lineage>
        <taxon>Eukaryota</taxon>
        <taxon>Fungi</taxon>
        <taxon>Dikarya</taxon>
        <taxon>Ascomycota</taxon>
        <taxon>Pezizomycotina</taxon>
        <taxon>Sordariomycetes</taxon>
        <taxon>Hypocreomycetidae</taxon>
        <taxon>Hypocreales</taxon>
        <taxon>Nectriaceae</taxon>
        <taxon>Fusarium</taxon>
        <taxon>Fusarium fujikuroi species complex</taxon>
    </lineage>
</organism>
<dbReference type="GO" id="GO:0020037">
    <property type="term" value="F:heme binding"/>
    <property type="evidence" value="ECO:0007669"/>
    <property type="project" value="InterPro"/>
</dbReference>
<proteinExistence type="inferred from homology"/>
<evidence type="ECO:0000256" key="1">
    <source>
        <dbReference type="ARBA" id="ARBA00001971"/>
    </source>
</evidence>
<dbReference type="Gene3D" id="1.10.630.10">
    <property type="entry name" value="Cytochrome P450"/>
    <property type="match status" value="1"/>
</dbReference>
<evidence type="ECO:0000313" key="10">
    <source>
        <dbReference type="EMBL" id="RKL27677.1"/>
    </source>
</evidence>
<dbReference type="InterPro" id="IPR050364">
    <property type="entry name" value="Cytochrome_P450_fung"/>
</dbReference>
<keyword evidence="5 9" id="KW-0560">Oxidoreductase</keyword>
<dbReference type="InterPro" id="IPR017972">
    <property type="entry name" value="Cyt_P450_CS"/>
</dbReference>
<dbReference type="InterPro" id="IPR002401">
    <property type="entry name" value="Cyt_P450_E_grp-I"/>
</dbReference>
<dbReference type="PANTHER" id="PTHR46300:SF7">
    <property type="entry name" value="P450, PUTATIVE (EUROFUNG)-RELATED"/>
    <property type="match status" value="1"/>
</dbReference>
<dbReference type="EMBL" id="MRDB01000073">
    <property type="protein sequence ID" value="RKL27677.1"/>
    <property type="molecule type" value="Genomic_DNA"/>
</dbReference>
<comment type="caution">
    <text evidence="10">The sequence shown here is derived from an EMBL/GenBank/DDBJ whole genome shotgun (WGS) entry which is preliminary data.</text>
</comment>
<dbReference type="AlphaFoldDB" id="A0A420SEI5"/>
<evidence type="ECO:0000256" key="5">
    <source>
        <dbReference type="ARBA" id="ARBA00023002"/>
    </source>
</evidence>
<dbReference type="GO" id="GO:0005506">
    <property type="term" value="F:iron ion binding"/>
    <property type="evidence" value="ECO:0007669"/>
    <property type="project" value="InterPro"/>
</dbReference>
<gene>
    <name evidence="10" type="ORF">BFJ72_g13032</name>
</gene>
<evidence type="ECO:0008006" key="12">
    <source>
        <dbReference type="Google" id="ProtNLM"/>
    </source>
</evidence>
<dbReference type="GO" id="GO:0016705">
    <property type="term" value="F:oxidoreductase activity, acting on paired donors, with incorporation or reduction of molecular oxygen"/>
    <property type="evidence" value="ECO:0007669"/>
    <property type="project" value="InterPro"/>
</dbReference>
<dbReference type="GO" id="GO:0004497">
    <property type="term" value="F:monooxygenase activity"/>
    <property type="evidence" value="ECO:0007669"/>
    <property type="project" value="UniProtKB-KW"/>
</dbReference>
<comment type="cofactor">
    <cofactor evidence="1 8">
        <name>heme</name>
        <dbReference type="ChEBI" id="CHEBI:30413"/>
    </cofactor>
</comment>
<dbReference type="Proteomes" id="UP000283569">
    <property type="component" value="Unassembled WGS sequence"/>
</dbReference>
<feature type="binding site" description="axial binding residue" evidence="8">
    <location>
        <position position="282"/>
    </location>
    <ligand>
        <name>heme</name>
        <dbReference type="ChEBI" id="CHEBI:30413"/>
    </ligand>
    <ligandPart>
        <name>Fe</name>
        <dbReference type="ChEBI" id="CHEBI:18248"/>
    </ligandPart>
</feature>
<sequence>MFEISDFLVGVSLAFLIYIGLQKLGNASKRAPLPPGPKGLPLVGNLSDLPPPGVFEAHHWLKFKDIYVRYVPDWVPGASFKRLAKKWASELDDLAEKPYAFVKHQHASGKQDNSFVSRLLKVGESTEEARFTTKWSALSLYAAGADTTVSSISLFFLAMILYPDVQEKAQEEIDGVIGNERLPDCSDRPSLPYVNAVVKEVLRWNPVVPMGLPHTSTVDDVFEGYFIPKDGLIMPNIWYFAHDPEVHHEPMRFNPERFLSTDGSQPEQDPHTYTFGFGRRVCPGRVLADNALFLNIAQSLAVLHIRKDEYGAQPELLFTPGMISHPEPFKAAITPRSPHHERLIRSLEQEFPWEQSDSHVIEKMQRQAS</sequence>
<evidence type="ECO:0000256" key="2">
    <source>
        <dbReference type="ARBA" id="ARBA00010617"/>
    </source>
</evidence>
<dbReference type="PANTHER" id="PTHR46300">
    <property type="entry name" value="P450, PUTATIVE (EUROFUNG)-RELATED-RELATED"/>
    <property type="match status" value="1"/>
</dbReference>
<keyword evidence="3 8" id="KW-0349">Heme</keyword>
<dbReference type="Pfam" id="PF00067">
    <property type="entry name" value="p450"/>
    <property type="match status" value="1"/>
</dbReference>
<name>A0A420SEI5_GIBIN</name>
<keyword evidence="7 9" id="KW-0503">Monooxygenase</keyword>
<keyword evidence="4 8" id="KW-0479">Metal-binding</keyword>
<reference evidence="10 11" key="1">
    <citation type="journal article" date="2018" name="Sci. Rep.">
        <title>Characterisation of pathogen-specific regions and novel effector candidates in Fusarium oxysporum f. sp. cepae.</title>
        <authorList>
            <person name="Armitage A.D."/>
            <person name="Taylor A."/>
            <person name="Sobczyk M.K."/>
            <person name="Baxter L."/>
            <person name="Greenfield B.P."/>
            <person name="Bates H.J."/>
            <person name="Wilson F."/>
            <person name="Jackson A.C."/>
            <person name="Ott S."/>
            <person name="Harrison R.J."/>
            <person name="Clarkson J.P."/>
        </authorList>
    </citation>
    <scope>NUCLEOTIDE SEQUENCE [LARGE SCALE GENOMIC DNA]</scope>
    <source>
        <strain evidence="10 11">Fp_A8</strain>
    </source>
</reference>
<evidence type="ECO:0000256" key="8">
    <source>
        <dbReference type="PIRSR" id="PIRSR602401-1"/>
    </source>
</evidence>
<dbReference type="PROSITE" id="PS00086">
    <property type="entry name" value="CYTOCHROME_P450"/>
    <property type="match status" value="1"/>
</dbReference>
<dbReference type="PRINTS" id="PR00385">
    <property type="entry name" value="P450"/>
</dbReference>
<dbReference type="InterPro" id="IPR001128">
    <property type="entry name" value="Cyt_P450"/>
</dbReference>
<keyword evidence="6 8" id="KW-0408">Iron</keyword>
<accession>A0A420SEI5</accession>
<comment type="similarity">
    <text evidence="2 9">Belongs to the cytochrome P450 family.</text>
</comment>
<protein>
    <recommendedName>
        <fullName evidence="12">O-methylsterigmatocystin oxidoreductase</fullName>
    </recommendedName>
</protein>
<dbReference type="InterPro" id="IPR036396">
    <property type="entry name" value="Cyt_P450_sf"/>
</dbReference>
<evidence type="ECO:0000256" key="3">
    <source>
        <dbReference type="ARBA" id="ARBA00022617"/>
    </source>
</evidence>
<evidence type="ECO:0000313" key="11">
    <source>
        <dbReference type="Proteomes" id="UP000283569"/>
    </source>
</evidence>
<dbReference type="SUPFAM" id="SSF48264">
    <property type="entry name" value="Cytochrome P450"/>
    <property type="match status" value="1"/>
</dbReference>
<dbReference type="PRINTS" id="PR00463">
    <property type="entry name" value="EP450I"/>
</dbReference>
<evidence type="ECO:0000256" key="6">
    <source>
        <dbReference type="ARBA" id="ARBA00023004"/>
    </source>
</evidence>